<accession>A0A2S8FQH8</accession>
<organism evidence="1 2">
    <name type="scientific">Blastopirellula marina</name>
    <dbReference type="NCBI Taxonomy" id="124"/>
    <lineage>
        <taxon>Bacteria</taxon>
        <taxon>Pseudomonadati</taxon>
        <taxon>Planctomycetota</taxon>
        <taxon>Planctomycetia</taxon>
        <taxon>Pirellulales</taxon>
        <taxon>Pirellulaceae</taxon>
        <taxon>Blastopirellula</taxon>
    </lineage>
</organism>
<dbReference type="Proteomes" id="UP000238322">
    <property type="component" value="Unassembled WGS sequence"/>
</dbReference>
<comment type="caution">
    <text evidence="1">The sequence shown here is derived from an EMBL/GenBank/DDBJ whole genome shotgun (WGS) entry which is preliminary data.</text>
</comment>
<dbReference type="EMBL" id="PUHY01000010">
    <property type="protein sequence ID" value="PQO34438.1"/>
    <property type="molecule type" value="Genomic_DNA"/>
</dbReference>
<reference evidence="1 2" key="1">
    <citation type="submission" date="2018-02" db="EMBL/GenBank/DDBJ databases">
        <title>Comparative genomes isolates from brazilian mangrove.</title>
        <authorList>
            <person name="Araujo J.E."/>
            <person name="Taketani R.G."/>
            <person name="Silva M.C.P."/>
            <person name="Loureco M.V."/>
            <person name="Andreote F.D."/>
        </authorList>
    </citation>
    <scope>NUCLEOTIDE SEQUENCE [LARGE SCALE GENOMIC DNA]</scope>
    <source>
        <strain evidence="1 2">Hex-1 MGV</strain>
    </source>
</reference>
<evidence type="ECO:0000313" key="1">
    <source>
        <dbReference type="EMBL" id="PQO34438.1"/>
    </source>
</evidence>
<protein>
    <submittedName>
        <fullName evidence="1">Uncharacterized protein</fullName>
    </submittedName>
</protein>
<evidence type="ECO:0000313" key="2">
    <source>
        <dbReference type="Proteomes" id="UP000238322"/>
    </source>
</evidence>
<sequence length="459" mass="52784">MVSLTLSFLGGQRADAQNGFGFFTYQPEQPRVSLYTTSFPYIVNDGGILLGTLQELRYTGRADKDNWHYPPHYEVQVTFKLERAILGEMPEENPLVLSSFWIRISPEEATFQPGDRIFLAHDGTLRPEKYRPMSAPWFTLATDAEIARLSRIGDLLSQDASPELSQKIIDGCFDDDPYFARWCLLVSTSLERCLDKPFLDAYKNLRAHIAPEKDVEVCWQLLQLPETHSVVFQFALRSLSFAKLSSDQERLFHETKRRRLRAIINNRSQDRDIKYYTLQDAQEILRSYSKCPIHTRLELLPLLREMLALENRPDIQNLAAGMAGEFHEDGTEESWQKVFAFYHELVPLRSTDNHPTYNYVHGFTSAAEHELKRTGKISPQVLAEFERYLVQGDKELAGRACSQLNSYIFAAKREKVAWPTLMEYLIQLRESTPHGNAKRGLKSILREHFPAESAATDTI</sequence>
<proteinExistence type="predicted"/>
<name>A0A2S8FQH8_9BACT</name>
<dbReference type="AlphaFoldDB" id="A0A2S8FQH8"/>
<gene>
    <name evidence="1" type="ORF">C5Y83_13035</name>
</gene>